<dbReference type="EMBL" id="KL142367">
    <property type="protein sequence ID" value="KDR84863.1"/>
    <property type="molecule type" value="Genomic_DNA"/>
</dbReference>
<dbReference type="HOGENOM" id="CLU_657287_0_0_1"/>
<keyword evidence="3" id="KW-1185">Reference proteome</keyword>
<feature type="region of interest" description="Disordered" evidence="1">
    <location>
        <begin position="1"/>
        <end position="20"/>
    </location>
</feature>
<organism evidence="2 3">
    <name type="scientific">Galerina marginata (strain CBS 339.88)</name>
    <dbReference type="NCBI Taxonomy" id="685588"/>
    <lineage>
        <taxon>Eukaryota</taxon>
        <taxon>Fungi</taxon>
        <taxon>Dikarya</taxon>
        <taxon>Basidiomycota</taxon>
        <taxon>Agaricomycotina</taxon>
        <taxon>Agaricomycetes</taxon>
        <taxon>Agaricomycetidae</taxon>
        <taxon>Agaricales</taxon>
        <taxon>Agaricineae</taxon>
        <taxon>Strophariaceae</taxon>
        <taxon>Galerina</taxon>
    </lineage>
</organism>
<evidence type="ECO:0000313" key="2">
    <source>
        <dbReference type="EMBL" id="KDR84863.1"/>
    </source>
</evidence>
<name>A0A067U0J9_GALM3</name>
<dbReference type="Gene3D" id="3.80.10.10">
    <property type="entry name" value="Ribonuclease Inhibitor"/>
    <property type="match status" value="1"/>
</dbReference>
<reference evidence="3" key="1">
    <citation type="journal article" date="2014" name="Proc. Natl. Acad. Sci. U.S.A.">
        <title>Extensive sampling of basidiomycete genomes demonstrates inadequacy of the white-rot/brown-rot paradigm for wood decay fungi.</title>
        <authorList>
            <person name="Riley R."/>
            <person name="Salamov A.A."/>
            <person name="Brown D.W."/>
            <person name="Nagy L.G."/>
            <person name="Floudas D."/>
            <person name="Held B.W."/>
            <person name="Levasseur A."/>
            <person name="Lombard V."/>
            <person name="Morin E."/>
            <person name="Otillar R."/>
            <person name="Lindquist E.A."/>
            <person name="Sun H."/>
            <person name="LaButti K.M."/>
            <person name="Schmutz J."/>
            <person name="Jabbour D."/>
            <person name="Luo H."/>
            <person name="Baker S.E."/>
            <person name="Pisabarro A.G."/>
            <person name="Walton J.D."/>
            <person name="Blanchette R.A."/>
            <person name="Henrissat B."/>
            <person name="Martin F."/>
            <person name="Cullen D."/>
            <person name="Hibbett D.S."/>
            <person name="Grigoriev I.V."/>
        </authorList>
    </citation>
    <scope>NUCLEOTIDE SEQUENCE [LARGE SCALE GENOMIC DNA]</scope>
    <source>
        <strain evidence="3">CBS 339.88</strain>
    </source>
</reference>
<proteinExistence type="predicted"/>
<evidence type="ECO:0008006" key="4">
    <source>
        <dbReference type="Google" id="ProtNLM"/>
    </source>
</evidence>
<protein>
    <recommendedName>
        <fullName evidence="4">F-box domain-containing protein</fullName>
    </recommendedName>
</protein>
<feature type="compositionally biased region" description="Basic and acidic residues" evidence="1">
    <location>
        <begin position="1"/>
        <end position="11"/>
    </location>
</feature>
<gene>
    <name evidence="2" type="ORF">GALMADRAFT_131637</name>
</gene>
<dbReference type="Proteomes" id="UP000027222">
    <property type="component" value="Unassembled WGS sequence"/>
</dbReference>
<dbReference type="InterPro" id="IPR032675">
    <property type="entry name" value="LRR_dom_sf"/>
</dbReference>
<sequence length="418" mass="47251">MPSEARQDSPHGSENPTLENLRAQLTKLEQEIARERASAAQKEDARELAIDTVKQFEDIETERADTASVIKALVHNACELKTRINHTQSPFIRCLPPETAVEIFQWNIAPFTDENAQRKRASTPLFLGTICSTWRKIAWATPALWTSLTLFILPWSTQSRTKIKVMEDWLHRSGGLPISLRLISKSDYDWRSPNAEWALEVMGDFASRWRSLDLRLPMYCYKFLPPPEESMPFLKSLHLSPSGSWNAQLPMIDMSSNSAPIQDLSLSAVSLSSFKMQWGHITNLELRLTDLLSCFKVLNQALQLVSCILRDIVPDPLSEPASKVPFLLPSLSSLTMHFKRETPPLDAFLSNFSFPALQHFSYSGMYYVDCAPICTFMSDCSGLRTFDLRAVRNRGGIQHECVIAALEMKARPGIYSVP</sequence>
<evidence type="ECO:0000256" key="1">
    <source>
        <dbReference type="SAM" id="MobiDB-lite"/>
    </source>
</evidence>
<evidence type="ECO:0000313" key="3">
    <source>
        <dbReference type="Proteomes" id="UP000027222"/>
    </source>
</evidence>
<dbReference type="STRING" id="685588.A0A067U0J9"/>
<accession>A0A067U0J9</accession>
<dbReference type="OrthoDB" id="2909959at2759"/>
<dbReference type="AlphaFoldDB" id="A0A067U0J9"/>
<dbReference type="SUPFAM" id="SSF52047">
    <property type="entry name" value="RNI-like"/>
    <property type="match status" value="1"/>
</dbReference>